<dbReference type="AlphaFoldDB" id="A0A0E9S159"/>
<evidence type="ECO:0000313" key="1">
    <source>
        <dbReference type="EMBL" id="JAH34390.1"/>
    </source>
</evidence>
<proteinExistence type="predicted"/>
<sequence>MLVRARLSDSRPLWVCLVCGSALLIG</sequence>
<reference evidence="1" key="2">
    <citation type="journal article" date="2015" name="Fish Shellfish Immunol.">
        <title>Early steps in the European eel (Anguilla anguilla)-Vibrio vulnificus interaction in the gills: Role of the RtxA13 toxin.</title>
        <authorList>
            <person name="Callol A."/>
            <person name="Pajuelo D."/>
            <person name="Ebbesson L."/>
            <person name="Teles M."/>
            <person name="MacKenzie S."/>
            <person name="Amaro C."/>
        </authorList>
    </citation>
    <scope>NUCLEOTIDE SEQUENCE</scope>
</reference>
<dbReference type="EMBL" id="GBXM01074187">
    <property type="protein sequence ID" value="JAH34390.1"/>
    <property type="molecule type" value="Transcribed_RNA"/>
</dbReference>
<reference evidence="1" key="1">
    <citation type="submission" date="2014-11" db="EMBL/GenBank/DDBJ databases">
        <authorList>
            <person name="Amaro Gonzalez C."/>
        </authorList>
    </citation>
    <scope>NUCLEOTIDE SEQUENCE</scope>
</reference>
<protein>
    <submittedName>
        <fullName evidence="1">Uncharacterized protein</fullName>
    </submittedName>
</protein>
<organism evidence="1">
    <name type="scientific">Anguilla anguilla</name>
    <name type="common">European freshwater eel</name>
    <name type="synonym">Muraena anguilla</name>
    <dbReference type="NCBI Taxonomy" id="7936"/>
    <lineage>
        <taxon>Eukaryota</taxon>
        <taxon>Metazoa</taxon>
        <taxon>Chordata</taxon>
        <taxon>Craniata</taxon>
        <taxon>Vertebrata</taxon>
        <taxon>Euteleostomi</taxon>
        <taxon>Actinopterygii</taxon>
        <taxon>Neopterygii</taxon>
        <taxon>Teleostei</taxon>
        <taxon>Anguilliformes</taxon>
        <taxon>Anguillidae</taxon>
        <taxon>Anguilla</taxon>
    </lineage>
</organism>
<name>A0A0E9S159_ANGAN</name>
<accession>A0A0E9S159</accession>
<dbReference type="EMBL" id="GBXM01077958">
    <property type="protein sequence ID" value="JAH30619.1"/>
    <property type="molecule type" value="Transcribed_RNA"/>
</dbReference>